<comment type="cofactor">
    <cofactor evidence="1">
        <name>a divalent metal cation</name>
        <dbReference type="ChEBI" id="CHEBI:60240"/>
    </cofactor>
</comment>
<dbReference type="GO" id="GO:0046872">
    <property type="term" value="F:metal ion binding"/>
    <property type="evidence" value="ECO:0007669"/>
    <property type="project" value="UniProtKB-KW"/>
</dbReference>
<dbReference type="Pfam" id="PF13359">
    <property type="entry name" value="DDE_Tnp_4"/>
    <property type="match status" value="1"/>
</dbReference>
<feature type="domain" description="DDE Tnp4" evidence="3">
    <location>
        <begin position="243"/>
        <end position="336"/>
    </location>
</feature>
<dbReference type="AlphaFoldDB" id="A0ABD1XWR1"/>
<protein>
    <recommendedName>
        <fullName evidence="3">DDE Tnp4 domain-containing protein</fullName>
    </recommendedName>
</protein>
<evidence type="ECO:0000259" key="3">
    <source>
        <dbReference type="Pfam" id="PF13359"/>
    </source>
</evidence>
<sequence length="336" mass="38055">MSLPMGFPSGSLGLPSVPMECGDAYLLDDLFSGVNQEAEVLAFVITSVIVVVVMVQELVANTNQRLGIAVGIEVYHELKLSLIQVHTAWTRLVFAVSSIGQDQTRWWVKERSLIWYDYYLQKSYDDSRWTSTLKMTRGVFKFIVTKLAPTMSKADTRFRNVVSADVRIAATLYQLATGSNYFNTIERFGVGFSTIQEFMPEVVMVIIRKLGPLFLKWQRGEAMAKVSQKFKHICGLPNIHGAMDGSFIRIRAPQHLADNYFNKKWYTSLVLHGIVDTNVAFLDISYGFPRSIHDYRVLRCSCFMAKVNDGEILQDPVLTINDGYSLRHYVLADSGY</sequence>
<keyword evidence="5" id="KW-1185">Reference proteome</keyword>
<accession>A0ABD1XWR1</accession>
<evidence type="ECO:0000313" key="4">
    <source>
        <dbReference type="EMBL" id="KAL2613053.1"/>
    </source>
</evidence>
<proteinExistence type="predicted"/>
<gene>
    <name evidence="4" type="ORF">R1flu_024745</name>
</gene>
<name>A0ABD1XWR1_9MARC</name>
<evidence type="ECO:0000313" key="5">
    <source>
        <dbReference type="Proteomes" id="UP001605036"/>
    </source>
</evidence>
<evidence type="ECO:0000256" key="2">
    <source>
        <dbReference type="ARBA" id="ARBA00022723"/>
    </source>
</evidence>
<reference evidence="4 5" key="1">
    <citation type="submission" date="2024-09" db="EMBL/GenBank/DDBJ databases">
        <title>Chromosome-scale assembly of Riccia fluitans.</title>
        <authorList>
            <person name="Paukszto L."/>
            <person name="Sawicki J."/>
            <person name="Karawczyk K."/>
            <person name="Piernik-Szablinska J."/>
            <person name="Szczecinska M."/>
            <person name="Mazdziarz M."/>
        </authorList>
    </citation>
    <scope>NUCLEOTIDE SEQUENCE [LARGE SCALE GENOMIC DNA]</scope>
    <source>
        <strain evidence="4">Rf_01</strain>
        <tissue evidence="4">Aerial parts of the thallus</tissue>
    </source>
</reference>
<dbReference type="InterPro" id="IPR027806">
    <property type="entry name" value="HARBI1_dom"/>
</dbReference>
<dbReference type="Proteomes" id="UP001605036">
    <property type="component" value="Unassembled WGS sequence"/>
</dbReference>
<organism evidence="4 5">
    <name type="scientific">Riccia fluitans</name>
    <dbReference type="NCBI Taxonomy" id="41844"/>
    <lineage>
        <taxon>Eukaryota</taxon>
        <taxon>Viridiplantae</taxon>
        <taxon>Streptophyta</taxon>
        <taxon>Embryophyta</taxon>
        <taxon>Marchantiophyta</taxon>
        <taxon>Marchantiopsida</taxon>
        <taxon>Marchantiidae</taxon>
        <taxon>Marchantiales</taxon>
        <taxon>Ricciaceae</taxon>
        <taxon>Riccia</taxon>
    </lineage>
</organism>
<dbReference type="EMBL" id="JBHFFA010000007">
    <property type="protein sequence ID" value="KAL2613053.1"/>
    <property type="molecule type" value="Genomic_DNA"/>
</dbReference>
<keyword evidence="2" id="KW-0479">Metal-binding</keyword>
<evidence type="ECO:0000256" key="1">
    <source>
        <dbReference type="ARBA" id="ARBA00001968"/>
    </source>
</evidence>
<comment type="caution">
    <text evidence="4">The sequence shown here is derived from an EMBL/GenBank/DDBJ whole genome shotgun (WGS) entry which is preliminary data.</text>
</comment>